<sequence>MRRGVRHTVPTPQLTFDLSSICAAAPHESTSLAALLCCVCHLPTSYISRGARLLFLVGRCGEGVGSGGGRVLLYGWGSPHSFGWLNLNRGCGDDGRAS</sequence>
<organism evidence="1">
    <name type="scientific">Arundo donax</name>
    <name type="common">Giant reed</name>
    <name type="synonym">Donax arundinaceus</name>
    <dbReference type="NCBI Taxonomy" id="35708"/>
    <lineage>
        <taxon>Eukaryota</taxon>
        <taxon>Viridiplantae</taxon>
        <taxon>Streptophyta</taxon>
        <taxon>Embryophyta</taxon>
        <taxon>Tracheophyta</taxon>
        <taxon>Spermatophyta</taxon>
        <taxon>Magnoliopsida</taxon>
        <taxon>Liliopsida</taxon>
        <taxon>Poales</taxon>
        <taxon>Poaceae</taxon>
        <taxon>PACMAD clade</taxon>
        <taxon>Arundinoideae</taxon>
        <taxon>Arundineae</taxon>
        <taxon>Arundo</taxon>
    </lineage>
</organism>
<dbReference type="AlphaFoldDB" id="A0A0A9F1R5"/>
<proteinExistence type="predicted"/>
<protein>
    <submittedName>
        <fullName evidence="1">Uncharacterized protein</fullName>
    </submittedName>
</protein>
<name>A0A0A9F1R5_ARUDO</name>
<reference evidence="1" key="2">
    <citation type="journal article" date="2015" name="Data Brief">
        <title>Shoot transcriptome of the giant reed, Arundo donax.</title>
        <authorList>
            <person name="Barrero R.A."/>
            <person name="Guerrero F.D."/>
            <person name="Moolhuijzen P."/>
            <person name="Goolsby J.A."/>
            <person name="Tidwell J."/>
            <person name="Bellgard S.E."/>
            <person name="Bellgard M.I."/>
        </authorList>
    </citation>
    <scope>NUCLEOTIDE SEQUENCE</scope>
    <source>
        <tissue evidence="1">Shoot tissue taken approximately 20 cm above the soil surface</tissue>
    </source>
</reference>
<dbReference type="EMBL" id="GBRH01191614">
    <property type="protein sequence ID" value="JAE06282.1"/>
    <property type="molecule type" value="Transcribed_RNA"/>
</dbReference>
<accession>A0A0A9F1R5</accession>
<reference evidence="1" key="1">
    <citation type="submission" date="2014-09" db="EMBL/GenBank/DDBJ databases">
        <authorList>
            <person name="Magalhaes I.L.F."/>
            <person name="Oliveira U."/>
            <person name="Santos F.R."/>
            <person name="Vidigal T.H.D.A."/>
            <person name="Brescovit A.D."/>
            <person name="Santos A.J."/>
        </authorList>
    </citation>
    <scope>NUCLEOTIDE SEQUENCE</scope>
    <source>
        <tissue evidence="1">Shoot tissue taken approximately 20 cm above the soil surface</tissue>
    </source>
</reference>
<evidence type="ECO:0000313" key="1">
    <source>
        <dbReference type="EMBL" id="JAE06282.1"/>
    </source>
</evidence>